<dbReference type="AlphaFoldDB" id="A0A1J4QF68"/>
<dbReference type="InterPro" id="IPR011051">
    <property type="entry name" value="RmlC_Cupin_sf"/>
</dbReference>
<dbReference type="OrthoDB" id="9799053at2"/>
<dbReference type="STRING" id="1414654.BFR47_02645"/>
<organism evidence="2 3">
    <name type="scientific">Oceanisphaera psychrotolerans</name>
    <dbReference type="NCBI Taxonomy" id="1414654"/>
    <lineage>
        <taxon>Bacteria</taxon>
        <taxon>Pseudomonadati</taxon>
        <taxon>Pseudomonadota</taxon>
        <taxon>Gammaproteobacteria</taxon>
        <taxon>Aeromonadales</taxon>
        <taxon>Aeromonadaceae</taxon>
        <taxon>Oceanisphaera</taxon>
    </lineage>
</organism>
<protein>
    <recommendedName>
        <fullName evidence="1">(S)-ureidoglycine aminohydrolase cupin domain-containing protein</fullName>
    </recommendedName>
</protein>
<dbReference type="InterPro" id="IPR008579">
    <property type="entry name" value="UGlyAH_Cupin_dom"/>
</dbReference>
<evidence type="ECO:0000259" key="1">
    <source>
        <dbReference type="Pfam" id="PF05899"/>
    </source>
</evidence>
<comment type="caution">
    <text evidence="2">The sequence shown here is derived from an EMBL/GenBank/DDBJ whole genome shotgun (WGS) entry which is preliminary data.</text>
</comment>
<sequence>MTRLNERRLDAQQFQRRKATADTLRKMAGWDTWQCDEPAFQYHYDRRVSLYVHHGLATLTFDNGETVDLEAGDFLTIEPGASASWAISQPIKTCYLYHDTFSSAANRNAQVYWSGE</sequence>
<feature type="domain" description="(S)-ureidoglycine aminohydrolase cupin" evidence="1">
    <location>
        <begin position="29"/>
        <end position="92"/>
    </location>
</feature>
<proteinExistence type="predicted"/>
<keyword evidence="3" id="KW-1185">Reference proteome</keyword>
<name>A0A1J4QF68_9GAMM</name>
<accession>A0A1J4QF68</accession>
<gene>
    <name evidence="2" type="ORF">BFR47_02645</name>
</gene>
<dbReference type="RefSeq" id="WP_071472852.1">
    <property type="nucleotide sequence ID" value="NZ_MDKE01000022.1"/>
</dbReference>
<evidence type="ECO:0000313" key="3">
    <source>
        <dbReference type="Proteomes" id="UP000243073"/>
    </source>
</evidence>
<dbReference type="Pfam" id="PF05899">
    <property type="entry name" value="Cupin_3"/>
    <property type="match status" value="1"/>
</dbReference>
<dbReference type="Gene3D" id="2.60.120.10">
    <property type="entry name" value="Jelly Rolls"/>
    <property type="match status" value="1"/>
</dbReference>
<dbReference type="Proteomes" id="UP000243073">
    <property type="component" value="Unassembled WGS sequence"/>
</dbReference>
<dbReference type="SUPFAM" id="SSF51182">
    <property type="entry name" value="RmlC-like cupins"/>
    <property type="match status" value="1"/>
</dbReference>
<evidence type="ECO:0000313" key="2">
    <source>
        <dbReference type="EMBL" id="OIN09184.1"/>
    </source>
</evidence>
<reference evidence="2 3" key="1">
    <citation type="submission" date="2016-07" db="EMBL/GenBank/DDBJ databases">
        <title>Draft Genome Sequence of Oceanisphaera psychrotolerans, isolated from coastal sediment samples.</title>
        <authorList>
            <person name="Zhuo S."/>
            <person name="Ruan Z."/>
        </authorList>
    </citation>
    <scope>NUCLEOTIDE SEQUENCE [LARGE SCALE GENOMIC DNA]</scope>
    <source>
        <strain evidence="2 3">LAM-WHM-ZC</strain>
    </source>
</reference>
<dbReference type="InterPro" id="IPR014710">
    <property type="entry name" value="RmlC-like_jellyroll"/>
</dbReference>
<dbReference type="EMBL" id="MDKE01000022">
    <property type="protein sequence ID" value="OIN09184.1"/>
    <property type="molecule type" value="Genomic_DNA"/>
</dbReference>